<dbReference type="InterPro" id="IPR000250">
    <property type="entry name" value="Peptidase_G1"/>
</dbReference>
<comment type="caution">
    <text evidence="2">The sequence shown here is derived from an EMBL/GenBank/DDBJ whole genome shotgun (WGS) entry which is preliminary data.</text>
</comment>
<evidence type="ECO:0000256" key="1">
    <source>
        <dbReference type="SAM" id="SignalP"/>
    </source>
</evidence>
<dbReference type="GeneID" id="98175177"/>
<dbReference type="EMBL" id="BAAFSV010000002">
    <property type="protein sequence ID" value="GAB1314224.1"/>
    <property type="molecule type" value="Genomic_DNA"/>
</dbReference>
<dbReference type="RefSeq" id="XP_070915955.1">
    <property type="nucleotide sequence ID" value="XM_071059854.1"/>
</dbReference>
<evidence type="ECO:0000313" key="3">
    <source>
        <dbReference type="Proteomes" id="UP001628179"/>
    </source>
</evidence>
<dbReference type="InterPro" id="IPR038656">
    <property type="entry name" value="Peptidase_G1_sf"/>
</dbReference>
<evidence type="ECO:0000313" key="2">
    <source>
        <dbReference type="EMBL" id="GAB1314224.1"/>
    </source>
</evidence>
<dbReference type="Proteomes" id="UP001628179">
    <property type="component" value="Unassembled WGS sequence"/>
</dbReference>
<dbReference type="PANTHER" id="PTHR37536">
    <property type="entry name" value="PUTATIVE (AFU_ORTHOLOGUE AFUA_3G02970)-RELATED"/>
    <property type="match status" value="1"/>
</dbReference>
<protein>
    <submittedName>
        <fullName evidence="2">Aspergillopepsin-2</fullName>
    </submittedName>
</protein>
<reference evidence="2 3" key="1">
    <citation type="submission" date="2024-09" db="EMBL/GenBank/DDBJ databases">
        <title>Itraconazole resistance in Madurella fahalii resulting from another homologue of gene encoding cytochrome P450 14-alpha sterol demethylase (CYP51).</title>
        <authorList>
            <person name="Yoshioka I."/>
            <person name="Fahal A.H."/>
            <person name="Kaneko S."/>
            <person name="Yaguchi T."/>
        </authorList>
    </citation>
    <scope>NUCLEOTIDE SEQUENCE [LARGE SCALE GENOMIC DNA]</scope>
    <source>
        <strain evidence="2 3">IFM 68171</strain>
    </source>
</reference>
<sequence>MKPTALLTTLTFTLTTSTYAATLPAPPIRPRNAPAYHYALLHTLTPPLPAPAPARFFSSQQAQEAQSTRGGAILTLPPVGADPPASPDSVTTIEGTFRIPQADAPTSGPTANNPVGVYAASFWVGLSAGAPCSAASTTLRAGVDVFWDGTFGGAQSPFAWYQFPGQGSSTGLGNFSVATGDLVRFRLRAEDAGRWVEVAVDNFGAGPATDAWEDGGAALLVPRQTASHRVEVGDVGSASGSASAADCARRVSWVVEDFPLAGLPNVPVALANFTSVTFGDAMVTSADGQVRDVGEAEEVMDIRLDAQGGRLTKCELLGEARLGCKRVLGEDE</sequence>
<keyword evidence="3" id="KW-1185">Reference proteome</keyword>
<dbReference type="Gene3D" id="2.60.120.700">
    <property type="entry name" value="Peptidase G1"/>
    <property type="match status" value="1"/>
</dbReference>
<dbReference type="InterPro" id="IPR013320">
    <property type="entry name" value="ConA-like_dom_sf"/>
</dbReference>
<feature type="chain" id="PRO_5045825899" evidence="1">
    <location>
        <begin position="21"/>
        <end position="332"/>
    </location>
</feature>
<keyword evidence="1" id="KW-0732">Signal</keyword>
<organism evidence="2 3">
    <name type="scientific">Madurella fahalii</name>
    <dbReference type="NCBI Taxonomy" id="1157608"/>
    <lineage>
        <taxon>Eukaryota</taxon>
        <taxon>Fungi</taxon>
        <taxon>Dikarya</taxon>
        <taxon>Ascomycota</taxon>
        <taxon>Pezizomycotina</taxon>
        <taxon>Sordariomycetes</taxon>
        <taxon>Sordariomycetidae</taxon>
        <taxon>Sordariales</taxon>
        <taxon>Sordariales incertae sedis</taxon>
        <taxon>Madurella</taxon>
    </lineage>
</organism>
<dbReference type="CDD" id="cd13426">
    <property type="entry name" value="Peptidase_G1"/>
    <property type="match status" value="1"/>
</dbReference>
<name>A0ABQ0G924_9PEZI</name>
<proteinExistence type="predicted"/>
<feature type="signal peptide" evidence="1">
    <location>
        <begin position="1"/>
        <end position="20"/>
    </location>
</feature>
<dbReference type="Pfam" id="PF01828">
    <property type="entry name" value="Peptidase_A4"/>
    <property type="match status" value="1"/>
</dbReference>
<gene>
    <name evidence="2" type="ORF">MFIFM68171_04434</name>
</gene>
<dbReference type="PANTHER" id="PTHR37536:SF1">
    <property type="entry name" value="ASPERGILLOPEPSIN, PUTAITVE (AFU_ORTHOLOGUE AFUA_7G01200)"/>
    <property type="match status" value="1"/>
</dbReference>
<dbReference type="SUPFAM" id="SSF49899">
    <property type="entry name" value="Concanavalin A-like lectins/glucanases"/>
    <property type="match status" value="1"/>
</dbReference>
<accession>A0ABQ0G924</accession>